<dbReference type="NCBIfam" id="TIGR00773">
    <property type="entry name" value="NhaA"/>
    <property type="match status" value="1"/>
</dbReference>
<feature type="transmembrane region" description="Helical" evidence="6">
    <location>
        <begin position="173"/>
        <end position="191"/>
    </location>
</feature>
<dbReference type="NCBIfam" id="NF007111">
    <property type="entry name" value="PRK09560.1"/>
    <property type="match status" value="1"/>
</dbReference>
<reference evidence="7" key="1">
    <citation type="submission" date="2021-02" db="EMBL/GenBank/DDBJ databases">
        <title>Neisseriaceae sp. 26B isolated from the cloaca of a Common Toad-headed Turtle (Mesoclemmys nasuta).</title>
        <authorList>
            <person name="Spergser J."/>
            <person name="Busse H.-J."/>
        </authorList>
    </citation>
    <scope>NUCLEOTIDE SEQUENCE</scope>
    <source>
        <strain evidence="7">26B</strain>
    </source>
</reference>
<feature type="transmembrane region" description="Helical" evidence="6">
    <location>
        <begin position="249"/>
        <end position="270"/>
    </location>
</feature>
<feature type="transmembrane region" description="Helical" evidence="6">
    <location>
        <begin position="119"/>
        <end position="137"/>
    </location>
</feature>
<dbReference type="AlphaFoldDB" id="A0A892ZN50"/>
<accession>A0A892ZN50</accession>
<keyword evidence="8" id="KW-1185">Reference proteome</keyword>
<dbReference type="GO" id="GO:0015385">
    <property type="term" value="F:sodium:proton antiporter activity"/>
    <property type="evidence" value="ECO:0007669"/>
    <property type="project" value="UniProtKB-UniRule"/>
</dbReference>
<feature type="transmembrane region" description="Helical" evidence="6">
    <location>
        <begin position="355"/>
        <end position="372"/>
    </location>
</feature>
<keyword evidence="6" id="KW-0915">Sodium</keyword>
<dbReference type="PANTHER" id="PTHR30341:SF0">
    <property type="entry name" value="NA(+)_H(+) ANTIPORTER NHAA"/>
    <property type="match status" value="1"/>
</dbReference>
<dbReference type="Gene3D" id="1.20.1530.10">
    <property type="entry name" value="Na+/H+ antiporter like domain"/>
    <property type="match status" value="1"/>
</dbReference>
<dbReference type="RefSeq" id="WP_230340422.1">
    <property type="nucleotide sequence ID" value="NZ_CP069798.1"/>
</dbReference>
<comment type="subcellular location">
    <subcellularLocation>
        <location evidence="1">Cell inner membrane</location>
        <topology evidence="1">Multi-pass membrane protein</topology>
    </subcellularLocation>
    <subcellularLocation>
        <location evidence="6">Cell membrane</location>
        <topology evidence="6">Multi-pass membrane protein</topology>
    </subcellularLocation>
</comment>
<name>A0A892ZN50_9NEIS</name>
<evidence type="ECO:0000256" key="2">
    <source>
        <dbReference type="ARBA" id="ARBA00022475"/>
    </source>
</evidence>
<keyword evidence="6" id="KW-0050">Antiport</keyword>
<feature type="transmembrane region" description="Helical" evidence="6">
    <location>
        <begin position="322"/>
        <end position="343"/>
    </location>
</feature>
<evidence type="ECO:0000256" key="4">
    <source>
        <dbReference type="ARBA" id="ARBA00022989"/>
    </source>
</evidence>
<sequence length="381" mass="40802">MRDKIVHFFRSEPAAGIVLMVAAVLGMIMANSGAADVYFGVLKSYVAGLSVLHWVNDGLMALFFLYVGLEVKRELLEGELDTNAKRLLPSLAAFAGLAVPALIYLLINGFNSPTSKGWAIPAATDIAFALGVLALLGSRVPVSLKIFLTALAIMDDLAAIVVIALFYTAELQTLYLLLAAVVLAALVALNLKGVLNNKPYMLLGAILWFLVLKSGIHATLAGVVLALTIPLRVTDSVKEAPLLQWEHGLSPWVAFLIVPIFGFANAGVSFASFSWAWLMEPVVLGITLGLFAGKQLGIFGLVWLLVKTGLAKLPEGANLMQLYGVSLLCGIGFTMSLFISLLAFNDPQWQDYSKVGVFIGSLLSGVLGYLVLRFTCPKSKN</sequence>
<comment type="catalytic activity">
    <reaction evidence="6">
        <text>Na(+)(in) + 2 H(+)(out) = Na(+)(out) + 2 H(+)(in)</text>
        <dbReference type="Rhea" id="RHEA:29251"/>
        <dbReference type="ChEBI" id="CHEBI:15378"/>
        <dbReference type="ChEBI" id="CHEBI:29101"/>
    </reaction>
</comment>
<evidence type="ECO:0000256" key="1">
    <source>
        <dbReference type="ARBA" id="ARBA00004429"/>
    </source>
</evidence>
<keyword evidence="4 6" id="KW-1133">Transmembrane helix</keyword>
<evidence type="ECO:0000313" key="7">
    <source>
        <dbReference type="EMBL" id="QRQ83126.1"/>
    </source>
</evidence>
<evidence type="ECO:0000256" key="3">
    <source>
        <dbReference type="ARBA" id="ARBA00022692"/>
    </source>
</evidence>
<dbReference type="KEGG" id="ptes:JQU52_07155"/>
<keyword evidence="2 6" id="KW-1003">Cell membrane</keyword>
<dbReference type="InterPro" id="IPR004670">
    <property type="entry name" value="NhaA"/>
</dbReference>
<dbReference type="GO" id="GO:0005886">
    <property type="term" value="C:plasma membrane"/>
    <property type="evidence" value="ECO:0007669"/>
    <property type="project" value="UniProtKB-SubCell"/>
</dbReference>
<evidence type="ECO:0000313" key="8">
    <source>
        <dbReference type="Proteomes" id="UP000653156"/>
    </source>
</evidence>
<dbReference type="Pfam" id="PF06965">
    <property type="entry name" value="Na_H_antiport_1"/>
    <property type="match status" value="1"/>
</dbReference>
<keyword evidence="6" id="KW-0813">Transport</keyword>
<feature type="transmembrane region" description="Helical" evidence="6">
    <location>
        <begin position="87"/>
        <end position="107"/>
    </location>
</feature>
<feature type="transmembrane region" description="Helical" evidence="6">
    <location>
        <begin position="203"/>
        <end position="229"/>
    </location>
</feature>
<keyword evidence="3 6" id="KW-0812">Transmembrane</keyword>
<dbReference type="Proteomes" id="UP000653156">
    <property type="component" value="Chromosome"/>
</dbReference>
<feature type="transmembrane region" description="Helical" evidence="6">
    <location>
        <begin position="146"/>
        <end position="167"/>
    </location>
</feature>
<evidence type="ECO:0000256" key="5">
    <source>
        <dbReference type="ARBA" id="ARBA00023136"/>
    </source>
</evidence>
<protein>
    <recommendedName>
        <fullName evidence="6">Na(+)/H(+) antiporter NhaA</fullName>
    </recommendedName>
    <alternativeName>
        <fullName evidence="6">Sodium/proton antiporter NhaA</fullName>
    </alternativeName>
</protein>
<feature type="transmembrane region" description="Helical" evidence="6">
    <location>
        <begin position="45"/>
        <end position="67"/>
    </location>
</feature>
<gene>
    <name evidence="6 7" type="primary">nhaA</name>
    <name evidence="7" type="ORF">JQU52_07155</name>
</gene>
<keyword evidence="5 6" id="KW-0472">Membrane</keyword>
<dbReference type="GO" id="GO:0006885">
    <property type="term" value="P:regulation of pH"/>
    <property type="evidence" value="ECO:0007669"/>
    <property type="project" value="UniProtKB-UniRule"/>
</dbReference>
<dbReference type="HAMAP" id="MF_01844">
    <property type="entry name" value="NhaA"/>
    <property type="match status" value="1"/>
</dbReference>
<keyword evidence="6" id="KW-0739">Sodium transport</keyword>
<dbReference type="InterPro" id="IPR023171">
    <property type="entry name" value="Na/H_antiporter_dom_sf"/>
</dbReference>
<proteinExistence type="inferred from homology"/>
<feature type="transmembrane region" description="Helical" evidence="6">
    <location>
        <begin position="282"/>
        <end position="306"/>
    </location>
</feature>
<dbReference type="NCBIfam" id="NF007112">
    <property type="entry name" value="PRK09561.1"/>
    <property type="match status" value="1"/>
</dbReference>
<dbReference type="EMBL" id="CP069798">
    <property type="protein sequence ID" value="QRQ83126.1"/>
    <property type="molecule type" value="Genomic_DNA"/>
</dbReference>
<organism evidence="7 8">
    <name type="scientific">Paralysiella testudinis</name>
    <dbReference type="NCBI Taxonomy" id="2809020"/>
    <lineage>
        <taxon>Bacteria</taxon>
        <taxon>Pseudomonadati</taxon>
        <taxon>Pseudomonadota</taxon>
        <taxon>Betaproteobacteria</taxon>
        <taxon>Neisseriales</taxon>
        <taxon>Neisseriaceae</taxon>
        <taxon>Paralysiella</taxon>
    </lineage>
</organism>
<evidence type="ECO:0000256" key="6">
    <source>
        <dbReference type="HAMAP-Rule" id="MF_01844"/>
    </source>
</evidence>
<keyword evidence="6" id="KW-0406">Ion transport</keyword>
<dbReference type="PANTHER" id="PTHR30341">
    <property type="entry name" value="SODIUM ION/PROTON ANTIPORTER NHAA-RELATED"/>
    <property type="match status" value="1"/>
</dbReference>
<comment type="function">
    <text evidence="6">Na(+)/H(+) antiporter that extrudes sodium in exchange for external protons.</text>
</comment>
<comment type="similarity">
    <text evidence="6">Belongs to the NhaA Na(+)/H(+) (TC 2.A.33) antiporter family.</text>
</comment>